<dbReference type="SUPFAM" id="SSF48371">
    <property type="entry name" value="ARM repeat"/>
    <property type="match status" value="1"/>
</dbReference>
<keyword evidence="2" id="KW-1133">Transmembrane helix</keyword>
<dbReference type="InterPro" id="IPR011989">
    <property type="entry name" value="ARM-like"/>
</dbReference>
<feature type="compositionally biased region" description="Polar residues" evidence="1">
    <location>
        <begin position="280"/>
        <end position="294"/>
    </location>
</feature>
<sequence>MKTDGMDMNCEQAQQELLDYLSKELPAEEQTRVEAHLAHCAGCQEELQALRQVWHTLGAVPVPEPSENLRPAFYSMLAAYKEEEAAKPTFSLTGIWEKMQAWLVPGSALRLAYGLGLLVMGLVAGYWLNSSPKAVAPATADQQQLAALTSQVEQMRQVMLLSLIENPSATERLRAVSYTKELSGANDRVVDALLSTLNHDENVNVRLATLEALAQLAHEPNVRLGLVKALKNQDSPLVQSALADVMVQLQERRSVQPLRRLLNQPGLNKAVKSKIEESLKNLSNGRPAAPSTTEPYHETDYTPQPADPAGTAV</sequence>
<feature type="region of interest" description="Disordered" evidence="1">
    <location>
        <begin position="279"/>
        <end position="313"/>
    </location>
</feature>
<evidence type="ECO:0000259" key="3">
    <source>
        <dbReference type="Pfam" id="PF13490"/>
    </source>
</evidence>
<dbReference type="EMBL" id="JAJADR010000006">
    <property type="protein sequence ID" value="MCB2410144.1"/>
    <property type="molecule type" value="Genomic_DNA"/>
</dbReference>
<protein>
    <submittedName>
        <fullName evidence="4">HEAT repeat domain-containing protein</fullName>
    </submittedName>
</protein>
<dbReference type="Pfam" id="PF13646">
    <property type="entry name" value="HEAT_2"/>
    <property type="match status" value="1"/>
</dbReference>
<evidence type="ECO:0000313" key="5">
    <source>
        <dbReference type="Proteomes" id="UP001165296"/>
    </source>
</evidence>
<dbReference type="RefSeq" id="WP_226178203.1">
    <property type="nucleotide sequence ID" value="NZ_JAJADR010000006.1"/>
</dbReference>
<dbReference type="Pfam" id="PF13490">
    <property type="entry name" value="zf-HC2"/>
    <property type="match status" value="1"/>
</dbReference>
<evidence type="ECO:0000256" key="1">
    <source>
        <dbReference type="SAM" id="MobiDB-lite"/>
    </source>
</evidence>
<name>A0ABS8AWH4_9BACT</name>
<feature type="transmembrane region" description="Helical" evidence="2">
    <location>
        <begin position="108"/>
        <end position="128"/>
    </location>
</feature>
<dbReference type="InterPro" id="IPR041916">
    <property type="entry name" value="Anti_sigma_zinc_sf"/>
</dbReference>
<keyword evidence="2" id="KW-0812">Transmembrane</keyword>
<proteinExistence type="predicted"/>
<evidence type="ECO:0000313" key="4">
    <source>
        <dbReference type="EMBL" id="MCB2410144.1"/>
    </source>
</evidence>
<dbReference type="Gene3D" id="1.25.10.10">
    <property type="entry name" value="Leucine-rich Repeat Variant"/>
    <property type="match status" value="1"/>
</dbReference>
<gene>
    <name evidence="4" type="ORF">LGH74_19290</name>
</gene>
<evidence type="ECO:0000256" key="2">
    <source>
        <dbReference type="SAM" id="Phobius"/>
    </source>
</evidence>
<feature type="domain" description="Putative zinc-finger" evidence="3">
    <location>
        <begin position="10"/>
        <end position="44"/>
    </location>
</feature>
<dbReference type="InterPro" id="IPR016024">
    <property type="entry name" value="ARM-type_fold"/>
</dbReference>
<accession>A0ABS8AWH4</accession>
<dbReference type="InterPro" id="IPR027383">
    <property type="entry name" value="Znf_put"/>
</dbReference>
<keyword evidence="5" id="KW-1185">Reference proteome</keyword>
<dbReference type="Proteomes" id="UP001165296">
    <property type="component" value="Unassembled WGS sequence"/>
</dbReference>
<reference evidence="4" key="1">
    <citation type="submission" date="2021-10" db="EMBL/GenBank/DDBJ databases">
        <authorList>
            <person name="Dean J.D."/>
            <person name="Kim M.K."/>
            <person name="Newey C.N."/>
            <person name="Stoker T.S."/>
            <person name="Thompson D.W."/>
            <person name="Grose J.H."/>
        </authorList>
    </citation>
    <scope>NUCLEOTIDE SEQUENCE</scope>
    <source>
        <strain evidence="4">BT178</strain>
    </source>
</reference>
<organism evidence="4 5">
    <name type="scientific">Hymenobacter lucidus</name>
    <dbReference type="NCBI Taxonomy" id="2880930"/>
    <lineage>
        <taxon>Bacteria</taxon>
        <taxon>Pseudomonadati</taxon>
        <taxon>Bacteroidota</taxon>
        <taxon>Cytophagia</taxon>
        <taxon>Cytophagales</taxon>
        <taxon>Hymenobacteraceae</taxon>
        <taxon>Hymenobacter</taxon>
    </lineage>
</organism>
<keyword evidence="2" id="KW-0472">Membrane</keyword>
<comment type="caution">
    <text evidence="4">The sequence shown here is derived from an EMBL/GenBank/DDBJ whole genome shotgun (WGS) entry which is preliminary data.</text>
</comment>
<dbReference type="Gene3D" id="1.10.10.1320">
    <property type="entry name" value="Anti-sigma factor, zinc-finger domain"/>
    <property type="match status" value="1"/>
</dbReference>